<evidence type="ECO:0000313" key="3">
    <source>
        <dbReference type="Proteomes" id="UP001383192"/>
    </source>
</evidence>
<accession>A0AAW0CC94</accession>
<dbReference type="AlphaFoldDB" id="A0AAW0CC94"/>
<evidence type="ECO:0000259" key="1">
    <source>
        <dbReference type="Pfam" id="PF00248"/>
    </source>
</evidence>
<gene>
    <name evidence="2" type="ORF">VNI00_011709</name>
</gene>
<keyword evidence="3" id="KW-1185">Reference proteome</keyword>
<dbReference type="SUPFAM" id="SSF51430">
    <property type="entry name" value="NAD(P)-linked oxidoreductase"/>
    <property type="match status" value="1"/>
</dbReference>
<sequence length="100" mass="10902">MGQIYRQRHYQDHLVEAAEKIRELASANGITGHTLALRWAVWHSKLSKEHGDGIILGASTIEQLHSNLDAVESGPLPDNVVSAIEEIWAAAQVAKLAGKL</sequence>
<organism evidence="2 3">
    <name type="scientific">Paramarasmius palmivorus</name>
    <dbReference type="NCBI Taxonomy" id="297713"/>
    <lineage>
        <taxon>Eukaryota</taxon>
        <taxon>Fungi</taxon>
        <taxon>Dikarya</taxon>
        <taxon>Basidiomycota</taxon>
        <taxon>Agaricomycotina</taxon>
        <taxon>Agaricomycetes</taxon>
        <taxon>Agaricomycetidae</taxon>
        <taxon>Agaricales</taxon>
        <taxon>Marasmiineae</taxon>
        <taxon>Marasmiaceae</taxon>
        <taxon>Paramarasmius</taxon>
    </lineage>
</organism>
<dbReference type="Pfam" id="PF00248">
    <property type="entry name" value="Aldo_ket_red"/>
    <property type="match status" value="1"/>
</dbReference>
<dbReference type="EMBL" id="JAYKXP010000051">
    <property type="protein sequence ID" value="KAK7036512.1"/>
    <property type="molecule type" value="Genomic_DNA"/>
</dbReference>
<dbReference type="Proteomes" id="UP001383192">
    <property type="component" value="Unassembled WGS sequence"/>
</dbReference>
<reference evidence="2 3" key="1">
    <citation type="submission" date="2024-01" db="EMBL/GenBank/DDBJ databases">
        <title>A draft genome for a cacao thread blight-causing isolate of Paramarasmius palmivorus.</title>
        <authorList>
            <person name="Baruah I.K."/>
            <person name="Bukari Y."/>
            <person name="Amoako-Attah I."/>
            <person name="Meinhardt L.W."/>
            <person name="Bailey B.A."/>
            <person name="Cohen S.P."/>
        </authorList>
    </citation>
    <scope>NUCLEOTIDE SEQUENCE [LARGE SCALE GENOMIC DNA]</scope>
    <source>
        <strain evidence="2 3">GH-12</strain>
    </source>
</reference>
<proteinExistence type="predicted"/>
<dbReference type="InterPro" id="IPR036812">
    <property type="entry name" value="NAD(P)_OxRdtase_dom_sf"/>
</dbReference>
<dbReference type="InterPro" id="IPR023210">
    <property type="entry name" value="NADP_OxRdtase_dom"/>
</dbReference>
<feature type="domain" description="NADP-dependent oxidoreductase" evidence="1">
    <location>
        <begin position="14"/>
        <end position="88"/>
    </location>
</feature>
<dbReference type="Gene3D" id="3.20.20.100">
    <property type="entry name" value="NADP-dependent oxidoreductase domain"/>
    <property type="match status" value="1"/>
</dbReference>
<comment type="caution">
    <text evidence="2">The sequence shown here is derived from an EMBL/GenBank/DDBJ whole genome shotgun (WGS) entry which is preliminary data.</text>
</comment>
<name>A0AAW0CC94_9AGAR</name>
<evidence type="ECO:0000313" key="2">
    <source>
        <dbReference type="EMBL" id="KAK7036512.1"/>
    </source>
</evidence>
<protein>
    <recommendedName>
        <fullName evidence="1">NADP-dependent oxidoreductase domain-containing protein</fullName>
    </recommendedName>
</protein>